<dbReference type="RefSeq" id="WP_210744286.1">
    <property type="nucleotide sequence ID" value="NZ_JAAXOR010000008.1"/>
</dbReference>
<accession>A0A231GTI3</accession>
<proteinExistence type="predicted"/>
<dbReference type="AlphaFoldDB" id="A0A231GTI3"/>
<organism evidence="4 5">
    <name type="scientific">Nocardia cerradoensis</name>
    <dbReference type="NCBI Taxonomy" id="85688"/>
    <lineage>
        <taxon>Bacteria</taxon>
        <taxon>Bacillati</taxon>
        <taxon>Actinomycetota</taxon>
        <taxon>Actinomycetes</taxon>
        <taxon>Mycobacteriales</taxon>
        <taxon>Nocardiaceae</taxon>
        <taxon>Nocardia</taxon>
    </lineage>
</organism>
<dbReference type="Gene3D" id="3.40.50.150">
    <property type="entry name" value="Vaccinia Virus protein VP39"/>
    <property type="match status" value="1"/>
</dbReference>
<dbReference type="GO" id="GO:0032259">
    <property type="term" value="P:methylation"/>
    <property type="evidence" value="ECO:0007669"/>
    <property type="project" value="UniProtKB-KW"/>
</dbReference>
<reference evidence="4 5" key="1">
    <citation type="submission" date="2017-07" db="EMBL/GenBank/DDBJ databases">
        <title>First draft Genome Sequence of Nocardia cerradoensis isolated from human infection.</title>
        <authorList>
            <person name="Carrasco G."/>
        </authorList>
    </citation>
    <scope>NUCLEOTIDE SEQUENCE [LARGE SCALE GENOMIC DNA]</scope>
    <source>
        <strain evidence="4 5">CNM20130759</strain>
    </source>
</reference>
<dbReference type="SUPFAM" id="SSF53335">
    <property type="entry name" value="S-adenosyl-L-methionine-dependent methyltransferases"/>
    <property type="match status" value="1"/>
</dbReference>
<keyword evidence="1" id="KW-0489">Methyltransferase</keyword>
<dbReference type="InterPro" id="IPR018117">
    <property type="entry name" value="C5_DNA_meth_AS"/>
</dbReference>
<evidence type="ECO:0000313" key="5">
    <source>
        <dbReference type="Proteomes" id="UP000215506"/>
    </source>
</evidence>
<protein>
    <recommendedName>
        <fullName evidence="6">DNA (cytosine-5-)-methyltransferase</fullName>
    </recommendedName>
</protein>
<dbReference type="InterPro" id="IPR029063">
    <property type="entry name" value="SAM-dependent_MTases_sf"/>
</dbReference>
<sequence>MRSAHVVSRTRRPVLLDLFCKEGGASMGYHLAGFDVVGVDMEPQPRYPFEFHQADALEFLEQHARDFDAFAGSPPCQLYSNTQRLRGREHPDLVGPLRESFQRLTGGRPWVIENVPGAPLHAPILLCGAMFDQLRVYRHRLFESNIALPVPEHPAHRVKVTRMGRPPAADEFMHVVGNFSGVAQAKTAMGIDWMTRDGLREAIPPAYTEFIGHRLLAALDKRQACNETRCHAPGCRTLIVQPSTGRPRRFCCGACRVRAHRAPKLLPMSAAELR</sequence>
<keyword evidence="3" id="KW-0949">S-adenosyl-L-methionine</keyword>
<evidence type="ECO:0000256" key="3">
    <source>
        <dbReference type="ARBA" id="ARBA00022691"/>
    </source>
</evidence>
<keyword evidence="5" id="KW-1185">Reference proteome</keyword>
<evidence type="ECO:0000313" key="4">
    <source>
        <dbReference type="EMBL" id="OXR39926.1"/>
    </source>
</evidence>
<dbReference type="Proteomes" id="UP000215506">
    <property type="component" value="Unassembled WGS sequence"/>
</dbReference>
<evidence type="ECO:0008006" key="6">
    <source>
        <dbReference type="Google" id="ProtNLM"/>
    </source>
</evidence>
<comment type="caution">
    <text evidence="4">The sequence shown here is derived from an EMBL/GenBank/DDBJ whole genome shotgun (WGS) entry which is preliminary data.</text>
</comment>
<evidence type="ECO:0000256" key="1">
    <source>
        <dbReference type="ARBA" id="ARBA00022603"/>
    </source>
</evidence>
<dbReference type="GO" id="GO:0008168">
    <property type="term" value="F:methyltransferase activity"/>
    <property type="evidence" value="ECO:0007669"/>
    <property type="project" value="UniProtKB-KW"/>
</dbReference>
<name>A0A231GTI3_9NOCA</name>
<dbReference type="PROSITE" id="PS00094">
    <property type="entry name" value="C5_MTASE_1"/>
    <property type="match status" value="1"/>
</dbReference>
<keyword evidence="2" id="KW-0808">Transferase</keyword>
<evidence type="ECO:0000256" key="2">
    <source>
        <dbReference type="ARBA" id="ARBA00022679"/>
    </source>
</evidence>
<dbReference type="EMBL" id="NGAF01000051">
    <property type="protein sequence ID" value="OXR39926.1"/>
    <property type="molecule type" value="Genomic_DNA"/>
</dbReference>
<gene>
    <name evidence="4" type="ORF">B7C42_07989</name>
</gene>